<evidence type="ECO:0000313" key="8">
    <source>
        <dbReference type="EMBL" id="MDK2595972.1"/>
    </source>
</evidence>
<dbReference type="EC" id="3.4.-.-" evidence="8"/>
<evidence type="ECO:0000256" key="3">
    <source>
        <dbReference type="ARBA" id="ARBA00022723"/>
    </source>
</evidence>
<dbReference type="InterPro" id="IPR011055">
    <property type="entry name" value="Dup_hybrid_motif"/>
</dbReference>
<feature type="domain" description="M23ase beta-sheet core" evidence="7">
    <location>
        <begin position="256"/>
        <end position="339"/>
    </location>
</feature>
<dbReference type="RefSeq" id="WP_284137467.1">
    <property type="nucleotide sequence ID" value="NZ_JASJUT010000004.1"/>
</dbReference>
<comment type="caution">
    <text evidence="8">The sequence shown here is derived from an EMBL/GenBank/DDBJ whole genome shotgun (WGS) entry which is preliminary data.</text>
</comment>
<dbReference type="PRINTS" id="PR00933">
    <property type="entry name" value="BLYTICPTASE"/>
</dbReference>
<keyword evidence="6" id="KW-0482">Metalloprotease</keyword>
<dbReference type="PANTHER" id="PTHR21666:SF288">
    <property type="entry name" value="CELL DIVISION PROTEIN YTFB"/>
    <property type="match status" value="1"/>
</dbReference>
<proteinExistence type="predicted"/>
<accession>A0ABT7ELN8</accession>
<evidence type="ECO:0000256" key="6">
    <source>
        <dbReference type="ARBA" id="ARBA00023049"/>
    </source>
</evidence>
<dbReference type="SUPFAM" id="SSF51261">
    <property type="entry name" value="Duplicated hybrid motif"/>
    <property type="match status" value="1"/>
</dbReference>
<dbReference type="Pfam" id="PF01551">
    <property type="entry name" value="Peptidase_M23"/>
    <property type="match status" value="1"/>
</dbReference>
<organism evidence="8 9">
    <name type="scientific">Pseudoalteromonas obscura</name>
    <dbReference type="NCBI Taxonomy" id="3048491"/>
    <lineage>
        <taxon>Bacteria</taxon>
        <taxon>Pseudomonadati</taxon>
        <taxon>Pseudomonadota</taxon>
        <taxon>Gammaproteobacteria</taxon>
        <taxon>Alteromonadales</taxon>
        <taxon>Pseudoalteromonadaceae</taxon>
        <taxon>Pseudoalteromonas</taxon>
    </lineage>
</organism>
<keyword evidence="3" id="KW-0479">Metal-binding</keyword>
<evidence type="ECO:0000256" key="1">
    <source>
        <dbReference type="ARBA" id="ARBA00001947"/>
    </source>
</evidence>
<dbReference type="InterPro" id="IPR016047">
    <property type="entry name" value="M23ase_b-sheet_dom"/>
</dbReference>
<sequence>MKLYINTLATAFGVLLLTASETRAEGQHLDIPDFQFEKSQIQQLAFNPLLQVDESQFIFTDELLNEDWQSLLYSTAPHLIDHQEALLHWAGYTSINPKLLLVLMEHASQVISQPSKVAMTKPFANWSDKTGFEAQLEDVALKLNQRFYAFELYATKHKSVTSNSATAALSSLLGSANALAPLAQLYNTTFATHLLSPQQVRFEAKSVAPQVNFSMNLPWPSGYAWYSGGAHSNTGSGYPYSSLDFNNGSGGWGSNTPWVQAAHGGKVTRYSACNIRVTHSSGYSTQYYHMDNLQYSTGDYISAGDWLGRYANNRNMALCQGGQSSGPHVHFSLLYNGRFISLHNAYISGYRIDVGNYNYDGNCYRFYFEKNGYKTCAWSRLYH</sequence>
<evidence type="ECO:0000313" key="9">
    <source>
        <dbReference type="Proteomes" id="UP001231915"/>
    </source>
</evidence>
<protein>
    <submittedName>
        <fullName evidence="8">M23 family metallopeptidase</fullName>
        <ecNumber evidence="8">3.4.-.-</ecNumber>
    </submittedName>
</protein>
<dbReference type="CDD" id="cd12797">
    <property type="entry name" value="M23_peptidase"/>
    <property type="match status" value="1"/>
</dbReference>
<dbReference type="GO" id="GO:0016787">
    <property type="term" value="F:hydrolase activity"/>
    <property type="evidence" value="ECO:0007669"/>
    <property type="project" value="UniProtKB-KW"/>
</dbReference>
<reference evidence="8 9" key="1">
    <citation type="submission" date="2023-05" db="EMBL/GenBank/DDBJ databases">
        <title>Pseudoalteromonas ardens sp. nov., Pseudoalteromonas obscura sp. nov., and Pseudoalteromonas umbrosa sp. nov., isolated from the coral Montipora capitata.</title>
        <authorList>
            <person name="Thomas E.M."/>
            <person name="Smith E.M."/>
            <person name="Papke E."/>
            <person name="Shlafstein M.D."/>
            <person name="Oline D.K."/>
            <person name="Videau P."/>
            <person name="Saw J.H."/>
            <person name="Strangman W.K."/>
            <person name="Ushijima B."/>
        </authorList>
    </citation>
    <scope>NUCLEOTIDE SEQUENCE [LARGE SCALE GENOMIC DNA]</scope>
    <source>
        <strain evidence="8 9">P94</strain>
    </source>
</reference>
<name>A0ABT7ELN8_9GAMM</name>
<evidence type="ECO:0000256" key="2">
    <source>
        <dbReference type="ARBA" id="ARBA00022670"/>
    </source>
</evidence>
<keyword evidence="2" id="KW-0645">Protease</keyword>
<dbReference type="Gene3D" id="2.70.70.10">
    <property type="entry name" value="Glucose Permease (Domain IIA)"/>
    <property type="match status" value="1"/>
</dbReference>
<keyword evidence="4 8" id="KW-0378">Hydrolase</keyword>
<dbReference type="PANTHER" id="PTHR21666">
    <property type="entry name" value="PEPTIDASE-RELATED"/>
    <property type="match status" value="1"/>
</dbReference>
<dbReference type="EMBL" id="JASJUT010000004">
    <property type="protein sequence ID" value="MDK2595972.1"/>
    <property type="molecule type" value="Genomic_DNA"/>
</dbReference>
<gene>
    <name evidence="8" type="ORF">QNM18_13005</name>
</gene>
<dbReference type="Proteomes" id="UP001231915">
    <property type="component" value="Unassembled WGS sequence"/>
</dbReference>
<dbReference type="InterPro" id="IPR050570">
    <property type="entry name" value="Cell_wall_metabolism_enzyme"/>
</dbReference>
<keyword evidence="9" id="KW-1185">Reference proteome</keyword>
<evidence type="ECO:0000256" key="5">
    <source>
        <dbReference type="ARBA" id="ARBA00022833"/>
    </source>
</evidence>
<evidence type="ECO:0000259" key="7">
    <source>
        <dbReference type="Pfam" id="PF01551"/>
    </source>
</evidence>
<evidence type="ECO:0000256" key="4">
    <source>
        <dbReference type="ARBA" id="ARBA00022801"/>
    </source>
</evidence>
<dbReference type="InterPro" id="IPR000841">
    <property type="entry name" value="Pept_M23A_Blytic"/>
</dbReference>
<comment type="cofactor">
    <cofactor evidence="1">
        <name>Zn(2+)</name>
        <dbReference type="ChEBI" id="CHEBI:29105"/>
    </cofactor>
</comment>
<keyword evidence="5" id="KW-0862">Zinc</keyword>